<dbReference type="AlphaFoldDB" id="A0A5P1F443"/>
<keyword evidence="5" id="KW-1185">Reference proteome</keyword>
<evidence type="ECO:0000313" key="5">
    <source>
        <dbReference type="Proteomes" id="UP000243459"/>
    </source>
</evidence>
<dbReference type="InterPro" id="IPR011989">
    <property type="entry name" value="ARM-like"/>
</dbReference>
<protein>
    <recommendedName>
        <fullName evidence="3">Ataxin-10 domain-containing protein</fullName>
    </recommendedName>
</protein>
<dbReference type="Proteomes" id="UP000243459">
    <property type="component" value="Chromosome 4"/>
</dbReference>
<feature type="domain" description="Ataxin-10" evidence="3">
    <location>
        <begin position="152"/>
        <end position="250"/>
    </location>
</feature>
<dbReference type="InterPro" id="IPR016024">
    <property type="entry name" value="ARM-type_fold"/>
</dbReference>
<dbReference type="SUPFAM" id="SSF48371">
    <property type="entry name" value="ARM repeat"/>
    <property type="match status" value="1"/>
</dbReference>
<reference evidence="5" key="1">
    <citation type="journal article" date="2017" name="Nat. Commun.">
        <title>The asparagus genome sheds light on the origin and evolution of a young Y chromosome.</title>
        <authorList>
            <person name="Harkess A."/>
            <person name="Zhou J."/>
            <person name="Xu C."/>
            <person name="Bowers J.E."/>
            <person name="Van der Hulst R."/>
            <person name="Ayyampalayam S."/>
            <person name="Mercati F."/>
            <person name="Riccardi P."/>
            <person name="McKain M.R."/>
            <person name="Kakrana A."/>
            <person name="Tang H."/>
            <person name="Ray J."/>
            <person name="Groenendijk J."/>
            <person name="Arikit S."/>
            <person name="Mathioni S.M."/>
            <person name="Nakano M."/>
            <person name="Shan H."/>
            <person name="Telgmann-Rauber A."/>
            <person name="Kanno A."/>
            <person name="Yue Z."/>
            <person name="Chen H."/>
            <person name="Li W."/>
            <person name="Chen Y."/>
            <person name="Xu X."/>
            <person name="Zhang Y."/>
            <person name="Luo S."/>
            <person name="Chen H."/>
            <person name="Gao J."/>
            <person name="Mao Z."/>
            <person name="Pires J.C."/>
            <person name="Luo M."/>
            <person name="Kudrna D."/>
            <person name="Wing R.A."/>
            <person name="Meyers B.C."/>
            <person name="Yi K."/>
            <person name="Kong H."/>
            <person name="Lavrijsen P."/>
            <person name="Sunseri F."/>
            <person name="Falavigna A."/>
            <person name="Ye Y."/>
            <person name="Leebens-Mack J.H."/>
            <person name="Chen G."/>
        </authorList>
    </citation>
    <scope>NUCLEOTIDE SEQUENCE [LARGE SCALE GENOMIC DNA]</scope>
    <source>
        <strain evidence="5">cv. DH0086</strain>
    </source>
</reference>
<evidence type="ECO:0000313" key="4">
    <source>
        <dbReference type="EMBL" id="ONK73138.1"/>
    </source>
</evidence>
<name>A0A5P1F443_ASPOF</name>
<dbReference type="OMA" id="DICAWEN"/>
<dbReference type="InterPro" id="IPR019156">
    <property type="entry name" value="Ataxin-10_domain"/>
</dbReference>
<dbReference type="EMBL" id="CM007384">
    <property type="protein sequence ID" value="ONK73138.1"/>
    <property type="molecule type" value="Genomic_DNA"/>
</dbReference>
<evidence type="ECO:0000256" key="2">
    <source>
        <dbReference type="ARBA" id="ARBA00023306"/>
    </source>
</evidence>
<dbReference type="Gramene" id="ONK73138">
    <property type="protein sequence ID" value="ONK73138"/>
    <property type="gene ID" value="A4U43_C04F27640"/>
</dbReference>
<dbReference type="Pfam" id="PF09759">
    <property type="entry name" value="Atx10homo_assoc"/>
    <property type="match status" value="1"/>
</dbReference>
<sequence length="255" mass="28552">MSGISESGSIMLNTEQAFLFRILSKCLSERPREVMVTNEFALEVLNILKESCGTVDFSTRSTSELPTGFPEIDVFGYSLLILRDICAWENFSSPGTEPPVISLLSNGIIELVLSFLRDLEPPAIVKKSIEKANQQGVQMISTDMKACPYRGYRRDLVSVICNCLRGRKQVQDEVRHRNGILLLLQQCVVDEDNPFLREWGLLATSYLLEGNPENQNEVAQLQMQEPVQMPEITNLGLKVEVDEKSGRAKLVNTVG</sequence>
<dbReference type="PANTHER" id="PTHR13255">
    <property type="entry name" value="ATAXIN-10"/>
    <property type="match status" value="1"/>
</dbReference>
<organism evidence="4 5">
    <name type="scientific">Asparagus officinalis</name>
    <name type="common">Garden asparagus</name>
    <dbReference type="NCBI Taxonomy" id="4686"/>
    <lineage>
        <taxon>Eukaryota</taxon>
        <taxon>Viridiplantae</taxon>
        <taxon>Streptophyta</taxon>
        <taxon>Embryophyta</taxon>
        <taxon>Tracheophyta</taxon>
        <taxon>Spermatophyta</taxon>
        <taxon>Magnoliopsida</taxon>
        <taxon>Liliopsida</taxon>
        <taxon>Asparagales</taxon>
        <taxon>Asparagaceae</taxon>
        <taxon>Asparagoideae</taxon>
        <taxon>Asparagus</taxon>
    </lineage>
</organism>
<gene>
    <name evidence="4" type="ORF">A4U43_C04F27640</name>
</gene>
<proteinExistence type="predicted"/>
<accession>A0A5P1F443</accession>
<keyword evidence="1" id="KW-0132">Cell division</keyword>
<evidence type="ECO:0000259" key="3">
    <source>
        <dbReference type="Pfam" id="PF09759"/>
    </source>
</evidence>
<dbReference type="PANTHER" id="PTHR13255:SF0">
    <property type="entry name" value="ATAXIN-10"/>
    <property type="match status" value="1"/>
</dbReference>
<dbReference type="OrthoDB" id="379794at2759"/>
<evidence type="ECO:0000256" key="1">
    <source>
        <dbReference type="ARBA" id="ARBA00022618"/>
    </source>
</evidence>
<dbReference type="GO" id="GO:0051301">
    <property type="term" value="P:cell division"/>
    <property type="evidence" value="ECO:0007669"/>
    <property type="project" value="UniProtKB-KW"/>
</dbReference>
<dbReference type="InterPro" id="IPR051374">
    <property type="entry name" value="Ataxin-10/CTR86_families"/>
</dbReference>
<keyword evidence="2" id="KW-0131">Cell cycle</keyword>
<dbReference type="Gene3D" id="1.25.10.10">
    <property type="entry name" value="Leucine-rich Repeat Variant"/>
    <property type="match status" value="1"/>
</dbReference>
<dbReference type="GO" id="GO:0005829">
    <property type="term" value="C:cytosol"/>
    <property type="evidence" value="ECO:0007669"/>
    <property type="project" value="TreeGrafter"/>
</dbReference>